<sequence length="418" mass="45523">MRLLPCLMAFMAIPAIVLAAPGNRVNACGFSWNNNIYILGGSSDNTSSPFSYTTAPLTTTMIQWKDMPSPPQTYYFNNTCVVTPGGILVVLTIQTGNGLATFDLNAGQWTYTTTTGMNNTQFFSQIQGHVVTLVEQRYIFLYGGYLGTIAQPNNQAYLLDTTNWTWTTLGMTGGPSSSILDAGCNALKDKVFIFGGRDLTLNPVYQTIWSYNITSSTWHLEESQMVYPFTNMGVVNYRNERLWIMPGLHSGTIPESRLSYFDLANNNLTMLTATDNTAPTARYQHAVFGLGDMLLVYGGAETLIYTAALQDGLRAYNMNTQSWTIQVTAMTGTSSIDNVSTTTLSPSATSATTGTGLPTGTSSTQPAIVAGVVGGSAAIIGAVALFIWRRHVATRKRLLHFLPPKSDINELPRIRRIV</sequence>
<feature type="signal peptide" evidence="5">
    <location>
        <begin position="1"/>
        <end position="19"/>
    </location>
</feature>
<keyword evidence="5" id="KW-0732">Signal</keyword>
<organism evidence="6 7">
    <name type="scientific">Jimgerdemannia flammicorona</name>
    <dbReference type="NCBI Taxonomy" id="994334"/>
    <lineage>
        <taxon>Eukaryota</taxon>
        <taxon>Fungi</taxon>
        <taxon>Fungi incertae sedis</taxon>
        <taxon>Mucoromycota</taxon>
        <taxon>Mucoromycotina</taxon>
        <taxon>Endogonomycetes</taxon>
        <taxon>Endogonales</taxon>
        <taxon>Endogonaceae</taxon>
        <taxon>Jimgerdemannia</taxon>
    </lineage>
</organism>
<dbReference type="Proteomes" id="UP000268093">
    <property type="component" value="Unassembled WGS sequence"/>
</dbReference>
<keyword evidence="4" id="KW-0812">Transmembrane</keyword>
<comment type="caution">
    <text evidence="6">The sequence shown here is derived from an EMBL/GenBank/DDBJ whole genome shotgun (WGS) entry which is preliminary data.</text>
</comment>
<dbReference type="Pfam" id="PF24681">
    <property type="entry name" value="Kelch_KLHDC2_KLHL20_DRC7"/>
    <property type="match status" value="1"/>
</dbReference>
<keyword evidence="4" id="KW-1133">Transmembrane helix</keyword>
<reference evidence="6 7" key="1">
    <citation type="journal article" date="2018" name="New Phytol.">
        <title>Phylogenomics of Endogonaceae and evolution of mycorrhizas within Mucoromycota.</title>
        <authorList>
            <person name="Chang Y."/>
            <person name="Desiro A."/>
            <person name="Na H."/>
            <person name="Sandor L."/>
            <person name="Lipzen A."/>
            <person name="Clum A."/>
            <person name="Barry K."/>
            <person name="Grigoriev I.V."/>
            <person name="Martin F.M."/>
            <person name="Stajich J.E."/>
            <person name="Smith M.E."/>
            <person name="Bonito G."/>
            <person name="Spatafora J.W."/>
        </authorList>
    </citation>
    <scope>NUCLEOTIDE SEQUENCE [LARGE SCALE GENOMIC DNA]</scope>
    <source>
        <strain evidence="6 7">GMNB39</strain>
    </source>
</reference>
<feature type="region of interest" description="Disordered" evidence="3">
    <location>
        <begin position="341"/>
        <end position="360"/>
    </location>
</feature>
<keyword evidence="4" id="KW-0472">Membrane</keyword>
<evidence type="ECO:0000256" key="4">
    <source>
        <dbReference type="SAM" id="Phobius"/>
    </source>
</evidence>
<evidence type="ECO:0000256" key="3">
    <source>
        <dbReference type="SAM" id="MobiDB-lite"/>
    </source>
</evidence>
<evidence type="ECO:0000313" key="7">
    <source>
        <dbReference type="Proteomes" id="UP000268093"/>
    </source>
</evidence>
<dbReference type="PANTHER" id="PTHR46093:SF18">
    <property type="entry name" value="FIBRONECTIN TYPE-III DOMAIN-CONTAINING PROTEIN"/>
    <property type="match status" value="1"/>
</dbReference>
<name>A0A433DKR2_9FUNG</name>
<feature type="transmembrane region" description="Helical" evidence="4">
    <location>
        <begin position="367"/>
        <end position="388"/>
    </location>
</feature>
<keyword evidence="1" id="KW-0880">Kelch repeat</keyword>
<evidence type="ECO:0000256" key="1">
    <source>
        <dbReference type="ARBA" id="ARBA00022441"/>
    </source>
</evidence>
<evidence type="ECO:0000313" key="6">
    <source>
        <dbReference type="EMBL" id="RUP51387.1"/>
    </source>
</evidence>
<gene>
    <name evidence="6" type="ORF">BC936DRAFT_148410</name>
</gene>
<proteinExistence type="predicted"/>
<protein>
    <recommendedName>
        <fullName evidence="8">Kelch repeat protein</fullName>
    </recommendedName>
</protein>
<keyword evidence="7" id="KW-1185">Reference proteome</keyword>
<evidence type="ECO:0000256" key="5">
    <source>
        <dbReference type="SAM" id="SignalP"/>
    </source>
</evidence>
<evidence type="ECO:0008006" key="8">
    <source>
        <dbReference type="Google" id="ProtNLM"/>
    </source>
</evidence>
<dbReference type="InterPro" id="IPR015915">
    <property type="entry name" value="Kelch-typ_b-propeller"/>
</dbReference>
<dbReference type="Gene3D" id="2.120.10.80">
    <property type="entry name" value="Kelch-type beta propeller"/>
    <property type="match status" value="2"/>
</dbReference>
<dbReference type="AlphaFoldDB" id="A0A433DKR2"/>
<dbReference type="SUPFAM" id="SSF117281">
    <property type="entry name" value="Kelch motif"/>
    <property type="match status" value="2"/>
</dbReference>
<keyword evidence="2" id="KW-0677">Repeat</keyword>
<dbReference type="OrthoDB" id="2409526at2759"/>
<feature type="chain" id="PRO_5019038441" description="Kelch repeat protein" evidence="5">
    <location>
        <begin position="20"/>
        <end position="418"/>
    </location>
</feature>
<evidence type="ECO:0000256" key="2">
    <source>
        <dbReference type="ARBA" id="ARBA00022737"/>
    </source>
</evidence>
<accession>A0A433DKR2</accession>
<dbReference type="EMBL" id="RBNI01000756">
    <property type="protein sequence ID" value="RUP51387.1"/>
    <property type="molecule type" value="Genomic_DNA"/>
</dbReference>
<dbReference type="PANTHER" id="PTHR46093">
    <property type="entry name" value="ACYL-COA-BINDING DOMAIN-CONTAINING PROTEIN 5"/>
    <property type="match status" value="1"/>
</dbReference>